<dbReference type="GO" id="GO:0016787">
    <property type="term" value="F:hydrolase activity"/>
    <property type="evidence" value="ECO:0007669"/>
    <property type="project" value="UniProtKB-KW"/>
</dbReference>
<name>A0ABU8VJM3_9BURK</name>
<dbReference type="RefSeq" id="WP_340358357.1">
    <property type="nucleotide sequence ID" value="NZ_JBBKZU010000007.1"/>
</dbReference>
<dbReference type="CDD" id="cd00586">
    <property type="entry name" value="4HBT"/>
    <property type="match status" value="1"/>
</dbReference>
<gene>
    <name evidence="1" type="ORF">WKW77_18705</name>
</gene>
<dbReference type="EMBL" id="JBBKZU010000007">
    <property type="protein sequence ID" value="MEJ8813124.1"/>
    <property type="molecule type" value="Genomic_DNA"/>
</dbReference>
<evidence type="ECO:0000313" key="1">
    <source>
        <dbReference type="EMBL" id="MEJ8813124.1"/>
    </source>
</evidence>
<organism evidence="1 2">
    <name type="scientific">Variovorax ureilyticus</name>
    <dbReference type="NCBI Taxonomy" id="1836198"/>
    <lineage>
        <taxon>Bacteria</taxon>
        <taxon>Pseudomonadati</taxon>
        <taxon>Pseudomonadota</taxon>
        <taxon>Betaproteobacteria</taxon>
        <taxon>Burkholderiales</taxon>
        <taxon>Comamonadaceae</taxon>
        <taxon>Variovorax</taxon>
    </lineage>
</organism>
<dbReference type="Proteomes" id="UP001365846">
    <property type="component" value="Unassembled WGS sequence"/>
</dbReference>
<dbReference type="InterPro" id="IPR029069">
    <property type="entry name" value="HotDog_dom_sf"/>
</dbReference>
<keyword evidence="2" id="KW-1185">Reference proteome</keyword>
<comment type="caution">
    <text evidence="1">The sequence shown here is derived from an EMBL/GenBank/DDBJ whole genome shotgun (WGS) entry which is preliminary data.</text>
</comment>
<reference evidence="1 2" key="1">
    <citation type="submission" date="2024-03" db="EMBL/GenBank/DDBJ databases">
        <title>Novel species of the genus Variovorax.</title>
        <authorList>
            <person name="Liu Q."/>
            <person name="Xin Y.-H."/>
        </authorList>
    </citation>
    <scope>NUCLEOTIDE SEQUENCE [LARGE SCALE GENOMIC DNA]</scope>
    <source>
        <strain evidence="1 2">KACC 18899</strain>
    </source>
</reference>
<dbReference type="EC" id="3.1.2.-" evidence="1"/>
<dbReference type="Gene3D" id="3.10.129.10">
    <property type="entry name" value="Hotdog Thioesterase"/>
    <property type="match status" value="1"/>
</dbReference>
<accession>A0ABU8VJM3</accession>
<dbReference type="SUPFAM" id="SSF54637">
    <property type="entry name" value="Thioesterase/thiol ester dehydrase-isomerase"/>
    <property type="match status" value="1"/>
</dbReference>
<proteinExistence type="predicted"/>
<dbReference type="Pfam" id="PF13279">
    <property type="entry name" value="4HBT_2"/>
    <property type="match status" value="1"/>
</dbReference>
<keyword evidence="1" id="KW-0378">Hydrolase</keyword>
<protein>
    <submittedName>
        <fullName evidence="1">Thioesterase family protein</fullName>
        <ecNumber evidence="1">3.1.2.-</ecNumber>
    </submittedName>
</protein>
<evidence type="ECO:0000313" key="2">
    <source>
        <dbReference type="Proteomes" id="UP001365846"/>
    </source>
</evidence>
<sequence length="159" mass="17769">MHKTLKLRSDAFPAPFVQRRMVRFGDTDAAKIVYTVKFFDFAMDALDGWFAAVLDHDWYALNTEYGVSCPFVQCGLDFKAPLRPGQEVAIEILVTRLGSSSLQFQIRGFRPDEVLSFTGRWTCVFVDPTSMQATAIPAVFAQRISAYIEACGESEAVPV</sequence>